<dbReference type="Gene3D" id="4.10.280.10">
    <property type="entry name" value="Helix-loop-helix DNA-binding domain"/>
    <property type="match status" value="1"/>
</dbReference>
<dbReference type="EMBL" id="JARJCW010000189">
    <property type="protein sequence ID" value="KAJ7187639.1"/>
    <property type="molecule type" value="Genomic_DNA"/>
</dbReference>
<evidence type="ECO:0000256" key="5">
    <source>
        <dbReference type="ARBA" id="ARBA00023242"/>
    </source>
</evidence>
<feature type="domain" description="BHLH" evidence="7">
    <location>
        <begin position="64"/>
        <end position="122"/>
    </location>
</feature>
<accession>A0AAD6UKM6</accession>
<dbReference type="GO" id="GO:0003700">
    <property type="term" value="F:DNA-binding transcription factor activity"/>
    <property type="evidence" value="ECO:0007669"/>
    <property type="project" value="TreeGrafter"/>
</dbReference>
<dbReference type="AlphaFoldDB" id="A0AAD6UKM6"/>
<evidence type="ECO:0000256" key="4">
    <source>
        <dbReference type="ARBA" id="ARBA00023163"/>
    </source>
</evidence>
<dbReference type="InterPro" id="IPR036638">
    <property type="entry name" value="HLH_DNA-bd_sf"/>
</dbReference>
<dbReference type="GO" id="GO:0045944">
    <property type="term" value="P:positive regulation of transcription by RNA polymerase II"/>
    <property type="evidence" value="ECO:0007669"/>
    <property type="project" value="TreeGrafter"/>
</dbReference>
<sequence>MTLASRSFSEACTSPQPPPVATPRPLAMRSLSLLKDQAFSLGRGGSYYSDAELATDIRDDAASARRASHNAVERARRDKLNARTAQLAALLPNLAGPPGARAQRRPSRAAITKSAIAYVHEARAHRVRAAQLLRALGAENDALRREVDAWRRAAGAPDVGVGVGVSRAAAFEMLLCGVEVALLPVDAYSDDEFDARYGAGAGALESWCEYASYPSASSSPASSAYSPQTVYPLTPPHFPAAQLEHETGAIGATGKSAGAASDDTSGALHINLLGVAAAEDECQWAAPPFAAQLALQPRASW</sequence>
<evidence type="ECO:0000256" key="6">
    <source>
        <dbReference type="SAM" id="MobiDB-lite"/>
    </source>
</evidence>
<dbReference type="PANTHER" id="PTHR10328:SF3">
    <property type="entry name" value="PROTEIN MAX"/>
    <property type="match status" value="1"/>
</dbReference>
<protein>
    <recommendedName>
        <fullName evidence="7">BHLH domain-containing protein</fullName>
    </recommendedName>
</protein>
<evidence type="ECO:0000256" key="3">
    <source>
        <dbReference type="ARBA" id="ARBA00023159"/>
    </source>
</evidence>
<keyword evidence="1" id="KW-0805">Transcription regulation</keyword>
<name>A0AAD6UKM6_9AGAR</name>
<dbReference type="InterPro" id="IPR011598">
    <property type="entry name" value="bHLH_dom"/>
</dbReference>
<feature type="region of interest" description="Disordered" evidence="6">
    <location>
        <begin position="1"/>
        <end position="24"/>
    </location>
</feature>
<dbReference type="GO" id="GO:0046983">
    <property type="term" value="F:protein dimerization activity"/>
    <property type="evidence" value="ECO:0007669"/>
    <property type="project" value="InterPro"/>
</dbReference>
<dbReference type="SUPFAM" id="SSF47459">
    <property type="entry name" value="HLH, helix-loop-helix DNA-binding domain"/>
    <property type="match status" value="1"/>
</dbReference>
<dbReference type="SMART" id="SM00353">
    <property type="entry name" value="HLH"/>
    <property type="match status" value="1"/>
</dbReference>
<keyword evidence="9" id="KW-1185">Reference proteome</keyword>
<evidence type="ECO:0000259" key="7">
    <source>
        <dbReference type="PROSITE" id="PS50888"/>
    </source>
</evidence>
<keyword evidence="5" id="KW-0539">Nucleus</keyword>
<feature type="compositionally biased region" description="Polar residues" evidence="6">
    <location>
        <begin position="1"/>
        <end position="14"/>
    </location>
</feature>
<dbReference type="Pfam" id="PF00010">
    <property type="entry name" value="HLH"/>
    <property type="match status" value="1"/>
</dbReference>
<evidence type="ECO:0000256" key="1">
    <source>
        <dbReference type="ARBA" id="ARBA00023015"/>
    </source>
</evidence>
<keyword evidence="2" id="KW-0238">DNA-binding</keyword>
<dbReference type="Proteomes" id="UP001219525">
    <property type="component" value="Unassembled WGS sequence"/>
</dbReference>
<evidence type="ECO:0000313" key="8">
    <source>
        <dbReference type="EMBL" id="KAJ7187639.1"/>
    </source>
</evidence>
<reference evidence="8" key="1">
    <citation type="submission" date="2023-03" db="EMBL/GenBank/DDBJ databases">
        <title>Massive genome expansion in bonnet fungi (Mycena s.s.) driven by repeated elements and novel gene families across ecological guilds.</title>
        <authorList>
            <consortium name="Lawrence Berkeley National Laboratory"/>
            <person name="Harder C.B."/>
            <person name="Miyauchi S."/>
            <person name="Viragh M."/>
            <person name="Kuo A."/>
            <person name="Thoen E."/>
            <person name="Andreopoulos B."/>
            <person name="Lu D."/>
            <person name="Skrede I."/>
            <person name="Drula E."/>
            <person name="Henrissat B."/>
            <person name="Morin E."/>
            <person name="Kohler A."/>
            <person name="Barry K."/>
            <person name="LaButti K."/>
            <person name="Morin E."/>
            <person name="Salamov A."/>
            <person name="Lipzen A."/>
            <person name="Mereny Z."/>
            <person name="Hegedus B."/>
            <person name="Baldrian P."/>
            <person name="Stursova M."/>
            <person name="Weitz H."/>
            <person name="Taylor A."/>
            <person name="Grigoriev I.V."/>
            <person name="Nagy L.G."/>
            <person name="Martin F."/>
            <person name="Kauserud H."/>
        </authorList>
    </citation>
    <scope>NUCLEOTIDE SEQUENCE</scope>
    <source>
        <strain evidence="8">9144</strain>
    </source>
</reference>
<keyword evidence="4" id="KW-0804">Transcription</keyword>
<dbReference type="PROSITE" id="PS50888">
    <property type="entry name" value="BHLH"/>
    <property type="match status" value="1"/>
</dbReference>
<gene>
    <name evidence="8" type="ORF">GGX14DRAFT_610601</name>
</gene>
<comment type="caution">
    <text evidence="8">The sequence shown here is derived from an EMBL/GenBank/DDBJ whole genome shotgun (WGS) entry which is preliminary data.</text>
</comment>
<evidence type="ECO:0000256" key="2">
    <source>
        <dbReference type="ARBA" id="ARBA00023125"/>
    </source>
</evidence>
<dbReference type="PANTHER" id="PTHR10328">
    <property type="entry name" value="PROTEIN MAX MYC-ASSOCIATED FACTOR X"/>
    <property type="match status" value="1"/>
</dbReference>
<evidence type="ECO:0000313" key="9">
    <source>
        <dbReference type="Proteomes" id="UP001219525"/>
    </source>
</evidence>
<proteinExistence type="predicted"/>
<organism evidence="8 9">
    <name type="scientific">Mycena pura</name>
    <dbReference type="NCBI Taxonomy" id="153505"/>
    <lineage>
        <taxon>Eukaryota</taxon>
        <taxon>Fungi</taxon>
        <taxon>Dikarya</taxon>
        <taxon>Basidiomycota</taxon>
        <taxon>Agaricomycotina</taxon>
        <taxon>Agaricomycetes</taxon>
        <taxon>Agaricomycetidae</taxon>
        <taxon>Agaricales</taxon>
        <taxon>Marasmiineae</taxon>
        <taxon>Mycenaceae</taxon>
        <taxon>Mycena</taxon>
    </lineage>
</organism>
<dbReference type="GO" id="GO:0090575">
    <property type="term" value="C:RNA polymerase II transcription regulator complex"/>
    <property type="evidence" value="ECO:0007669"/>
    <property type="project" value="TreeGrafter"/>
</dbReference>
<keyword evidence="3" id="KW-0010">Activator</keyword>
<dbReference type="GO" id="GO:0003677">
    <property type="term" value="F:DNA binding"/>
    <property type="evidence" value="ECO:0007669"/>
    <property type="project" value="UniProtKB-KW"/>
</dbReference>